<dbReference type="InterPro" id="IPR044742">
    <property type="entry name" value="DEAD/DEAH_RhlB"/>
</dbReference>
<dbReference type="InterPro" id="IPR001650">
    <property type="entry name" value="Helicase_C-like"/>
</dbReference>
<dbReference type="PANTHER" id="PTHR47959">
    <property type="entry name" value="ATP-DEPENDENT RNA HELICASE RHLE-RELATED"/>
    <property type="match status" value="1"/>
</dbReference>
<feature type="region of interest" description="Disordered" evidence="5">
    <location>
        <begin position="529"/>
        <end position="562"/>
    </location>
</feature>
<accession>A0AB34JSV2</accession>
<dbReference type="GO" id="GO:0005524">
    <property type="term" value="F:ATP binding"/>
    <property type="evidence" value="ECO:0007669"/>
    <property type="project" value="UniProtKB-KW"/>
</dbReference>
<dbReference type="SUPFAM" id="SSF52540">
    <property type="entry name" value="P-loop containing nucleoside triphosphate hydrolases"/>
    <property type="match status" value="1"/>
</dbReference>
<dbReference type="InterPro" id="IPR011545">
    <property type="entry name" value="DEAD/DEAH_box_helicase_dom"/>
</dbReference>
<evidence type="ECO:0000256" key="4">
    <source>
        <dbReference type="ARBA" id="ARBA00022840"/>
    </source>
</evidence>
<keyword evidence="4" id="KW-0067">ATP-binding</keyword>
<dbReference type="CDD" id="cd00268">
    <property type="entry name" value="DEADc"/>
    <property type="match status" value="1"/>
</dbReference>
<reference evidence="8 9" key="1">
    <citation type="journal article" date="2024" name="Science">
        <title>Giant polyketide synthase enzymes in the biosynthesis of giant marine polyether toxins.</title>
        <authorList>
            <person name="Fallon T.R."/>
            <person name="Shende V.V."/>
            <person name="Wierzbicki I.H."/>
            <person name="Pendleton A.L."/>
            <person name="Watervoot N.F."/>
            <person name="Auber R.P."/>
            <person name="Gonzalez D.J."/>
            <person name="Wisecaver J.H."/>
            <person name="Moore B.S."/>
        </authorList>
    </citation>
    <scope>NUCLEOTIDE SEQUENCE [LARGE SCALE GENOMIC DNA]</scope>
    <source>
        <strain evidence="8 9">12B1</strain>
    </source>
</reference>
<dbReference type="Pfam" id="PF00271">
    <property type="entry name" value="Helicase_C"/>
    <property type="match status" value="1"/>
</dbReference>
<evidence type="ECO:0000256" key="1">
    <source>
        <dbReference type="ARBA" id="ARBA00022741"/>
    </source>
</evidence>
<dbReference type="EMBL" id="JBGBPQ010000004">
    <property type="protein sequence ID" value="KAL1525348.1"/>
    <property type="molecule type" value="Genomic_DNA"/>
</dbReference>
<feature type="domain" description="Helicase ATP-binding" evidence="6">
    <location>
        <begin position="31"/>
        <end position="224"/>
    </location>
</feature>
<evidence type="ECO:0000256" key="3">
    <source>
        <dbReference type="ARBA" id="ARBA00022806"/>
    </source>
</evidence>
<evidence type="ECO:0000313" key="8">
    <source>
        <dbReference type="EMBL" id="KAL1525348.1"/>
    </source>
</evidence>
<feature type="compositionally biased region" description="Polar residues" evidence="5">
    <location>
        <begin position="446"/>
        <end position="460"/>
    </location>
</feature>
<dbReference type="GO" id="GO:0005829">
    <property type="term" value="C:cytosol"/>
    <property type="evidence" value="ECO:0007669"/>
    <property type="project" value="TreeGrafter"/>
</dbReference>
<name>A0AB34JSV2_PRYPA</name>
<evidence type="ECO:0000256" key="2">
    <source>
        <dbReference type="ARBA" id="ARBA00022801"/>
    </source>
</evidence>
<organism evidence="8 9">
    <name type="scientific">Prymnesium parvum</name>
    <name type="common">Toxic golden alga</name>
    <dbReference type="NCBI Taxonomy" id="97485"/>
    <lineage>
        <taxon>Eukaryota</taxon>
        <taxon>Haptista</taxon>
        <taxon>Haptophyta</taxon>
        <taxon>Prymnesiophyceae</taxon>
        <taxon>Prymnesiales</taxon>
        <taxon>Prymnesiaceae</taxon>
        <taxon>Prymnesium</taxon>
    </lineage>
</organism>
<feature type="compositionally biased region" description="Polar residues" evidence="5">
    <location>
        <begin position="553"/>
        <end position="562"/>
    </location>
</feature>
<dbReference type="GO" id="GO:0016787">
    <property type="term" value="F:hydrolase activity"/>
    <property type="evidence" value="ECO:0007669"/>
    <property type="project" value="UniProtKB-KW"/>
</dbReference>
<dbReference type="SMART" id="SM00487">
    <property type="entry name" value="DEXDc"/>
    <property type="match status" value="1"/>
</dbReference>
<dbReference type="SMART" id="SM00490">
    <property type="entry name" value="HELICc"/>
    <property type="match status" value="1"/>
</dbReference>
<protein>
    <recommendedName>
        <fullName evidence="10">ATP-dependent RNA helicase</fullName>
    </recommendedName>
</protein>
<dbReference type="PROSITE" id="PS51192">
    <property type="entry name" value="HELICASE_ATP_BIND_1"/>
    <property type="match status" value="1"/>
</dbReference>
<dbReference type="PROSITE" id="PS51194">
    <property type="entry name" value="HELICASE_CTER"/>
    <property type="match status" value="1"/>
</dbReference>
<proteinExistence type="predicted"/>
<dbReference type="Proteomes" id="UP001515480">
    <property type="component" value="Unassembled WGS sequence"/>
</dbReference>
<sequence>MGVFGVGPTLRRTLQRRWGIMQPSKIQNEVLPLALAGKDVLCCAQTGSGKTLAFLLPMVQRLAELRPRERAQKALWVQSEPEALVLMPTKELANQVARVASDLVSDLVVPPQVLALTGGEQYTPQKRSLREGNVRLLVATPERLLYHIEQKSVSLRSVRWLAIDEADSMLCAADGITRETDQVLEKLHERRINRKPPQAILASATISQEHEDRARAWFPNLHRVSHVGVLVATLRKRFIPVRGFKDEELLRLLEKSWADPWLRGGGTIIFCIGGNVATRVHELIQTTMPWLNPVLIHGEVDTQERQVRLRAFAEDDTRLLVTSDVVARGLDFVEVRHVVMYDAPRDLNTFIHRAGRTARTGKEGLVSCLMWPKEYTFYNQVRFGDDNTALQASGGRNGRERALPTPVLEEEDFGSAGMPTMDTSSEEEKLIAEQQWAAEMRWAGSKRSTTPKRTVDTESNCLEDGDDDEDEDYWDERDWREDKQSRRHADFRRKDGRRANLQFPAVWRGAHEISTPDAELQRARNRALSWEGRSSDRLVPSKRPSAGHPHVRYSNSSNSRPA</sequence>
<dbReference type="Gene3D" id="3.40.50.300">
    <property type="entry name" value="P-loop containing nucleotide triphosphate hydrolases"/>
    <property type="match status" value="2"/>
</dbReference>
<evidence type="ECO:0000256" key="5">
    <source>
        <dbReference type="SAM" id="MobiDB-lite"/>
    </source>
</evidence>
<evidence type="ECO:0000259" key="6">
    <source>
        <dbReference type="PROSITE" id="PS51192"/>
    </source>
</evidence>
<keyword evidence="9" id="KW-1185">Reference proteome</keyword>
<feature type="region of interest" description="Disordered" evidence="5">
    <location>
        <begin position="442"/>
        <end position="472"/>
    </location>
</feature>
<dbReference type="InterPro" id="IPR027417">
    <property type="entry name" value="P-loop_NTPase"/>
</dbReference>
<evidence type="ECO:0000259" key="7">
    <source>
        <dbReference type="PROSITE" id="PS51194"/>
    </source>
</evidence>
<comment type="caution">
    <text evidence="8">The sequence shown here is derived from an EMBL/GenBank/DDBJ whole genome shotgun (WGS) entry which is preliminary data.</text>
</comment>
<evidence type="ECO:0008006" key="10">
    <source>
        <dbReference type="Google" id="ProtNLM"/>
    </source>
</evidence>
<dbReference type="Pfam" id="PF00270">
    <property type="entry name" value="DEAD"/>
    <property type="match status" value="1"/>
</dbReference>
<keyword evidence="1" id="KW-0547">Nucleotide-binding</keyword>
<dbReference type="InterPro" id="IPR014001">
    <property type="entry name" value="Helicase_ATP-bd"/>
</dbReference>
<dbReference type="AlphaFoldDB" id="A0AB34JSV2"/>
<dbReference type="GO" id="GO:0003676">
    <property type="term" value="F:nucleic acid binding"/>
    <property type="evidence" value="ECO:0007669"/>
    <property type="project" value="InterPro"/>
</dbReference>
<feature type="domain" description="Helicase C-terminal" evidence="7">
    <location>
        <begin position="245"/>
        <end position="414"/>
    </location>
</feature>
<keyword evidence="2" id="KW-0378">Hydrolase</keyword>
<feature type="compositionally biased region" description="Acidic residues" evidence="5">
    <location>
        <begin position="461"/>
        <end position="472"/>
    </location>
</feature>
<keyword evidence="3" id="KW-0347">Helicase</keyword>
<dbReference type="CDD" id="cd18787">
    <property type="entry name" value="SF2_C_DEAD"/>
    <property type="match status" value="1"/>
</dbReference>
<dbReference type="GO" id="GO:0003724">
    <property type="term" value="F:RNA helicase activity"/>
    <property type="evidence" value="ECO:0007669"/>
    <property type="project" value="TreeGrafter"/>
</dbReference>
<evidence type="ECO:0000313" key="9">
    <source>
        <dbReference type="Proteomes" id="UP001515480"/>
    </source>
</evidence>
<gene>
    <name evidence="8" type="ORF">AB1Y20_020208</name>
</gene>
<dbReference type="InterPro" id="IPR050079">
    <property type="entry name" value="DEAD_box_RNA_helicase"/>
</dbReference>
<dbReference type="PANTHER" id="PTHR47959:SF1">
    <property type="entry name" value="ATP-DEPENDENT RNA HELICASE DBPA"/>
    <property type="match status" value="1"/>
</dbReference>